<feature type="transmembrane region" description="Helical" evidence="2">
    <location>
        <begin position="50"/>
        <end position="74"/>
    </location>
</feature>
<feature type="transmembrane region" description="Helical" evidence="2">
    <location>
        <begin position="121"/>
        <end position="138"/>
    </location>
</feature>
<sequence>MNMEDLESREPDRVIELDLRRVMKQSLWLTGGGAAVLYLVSFLVRGELSVSVSFGGFMLGLLLFAVGYVVLIVLHEACHLLGFRVFGGVPFKKMAYGVNLEMGIAYATTEIPLRNRPMRRALLIPLWLTGVLPGIIGIWLDSHLLILLSAFLIGGAAGDLEMDRRLKELPDDWLIRDDPEKPKLYAYDPQGMAAIPDEPERTEDGPDENGTTHKS</sequence>
<dbReference type="Pfam" id="PF11667">
    <property type="entry name" value="DUF3267"/>
    <property type="match status" value="1"/>
</dbReference>
<dbReference type="InterPro" id="IPR021683">
    <property type="entry name" value="DUF3267"/>
</dbReference>
<keyword evidence="2" id="KW-1133">Transmembrane helix</keyword>
<evidence type="ECO:0000313" key="4">
    <source>
        <dbReference type="Proteomes" id="UP000076490"/>
    </source>
</evidence>
<proteinExistence type="predicted"/>
<accession>A0A163EZB2</accession>
<feature type="transmembrane region" description="Helical" evidence="2">
    <location>
        <begin position="27"/>
        <end position="44"/>
    </location>
</feature>
<organism evidence="3 4">
    <name type="scientific">Bhargavaea cecembensis</name>
    <dbReference type="NCBI Taxonomy" id="394098"/>
    <lineage>
        <taxon>Bacteria</taxon>
        <taxon>Bacillati</taxon>
        <taxon>Bacillota</taxon>
        <taxon>Bacilli</taxon>
        <taxon>Bacillales</taxon>
        <taxon>Caryophanaceae</taxon>
        <taxon>Bhargavaea</taxon>
    </lineage>
</organism>
<dbReference type="OrthoDB" id="9789112at2"/>
<reference evidence="3 4" key="1">
    <citation type="submission" date="2016-01" db="EMBL/GenBank/DDBJ databases">
        <title>Whole genome sequencing of Bhargavaea cecembensis T14.</title>
        <authorList>
            <person name="Hong K.W."/>
        </authorList>
    </citation>
    <scope>NUCLEOTIDE SEQUENCE [LARGE SCALE GENOMIC DNA]</scope>
    <source>
        <strain evidence="3 4">T14</strain>
    </source>
</reference>
<gene>
    <name evidence="3" type="ORF">AV656_13495</name>
</gene>
<keyword evidence="2" id="KW-0812">Transmembrane</keyword>
<evidence type="ECO:0000313" key="3">
    <source>
        <dbReference type="EMBL" id="KZE37566.1"/>
    </source>
</evidence>
<feature type="region of interest" description="Disordered" evidence="1">
    <location>
        <begin position="179"/>
        <end position="215"/>
    </location>
</feature>
<name>A0A163EZB2_9BACL</name>
<comment type="caution">
    <text evidence="3">The sequence shown here is derived from an EMBL/GenBank/DDBJ whole genome shotgun (WGS) entry which is preliminary data.</text>
</comment>
<evidence type="ECO:0000256" key="1">
    <source>
        <dbReference type="SAM" id="MobiDB-lite"/>
    </source>
</evidence>
<evidence type="ECO:0008006" key="5">
    <source>
        <dbReference type="Google" id="ProtNLM"/>
    </source>
</evidence>
<dbReference type="AlphaFoldDB" id="A0A163EZB2"/>
<dbReference type="EMBL" id="LQNT01000011">
    <property type="protein sequence ID" value="KZE37566.1"/>
    <property type="molecule type" value="Genomic_DNA"/>
</dbReference>
<dbReference type="Proteomes" id="UP000076490">
    <property type="component" value="Unassembled WGS sequence"/>
</dbReference>
<protein>
    <recommendedName>
        <fullName evidence="5">Diaminopimelate epimerase</fullName>
    </recommendedName>
</protein>
<evidence type="ECO:0000256" key="2">
    <source>
        <dbReference type="SAM" id="Phobius"/>
    </source>
</evidence>
<keyword evidence="2" id="KW-0472">Membrane</keyword>